<dbReference type="RefSeq" id="YP_009370728.1">
    <property type="nucleotide sequence ID" value="NC_034794.1"/>
</dbReference>
<evidence type="ECO:0000256" key="2">
    <source>
        <dbReference type="ARBA" id="ARBA00022980"/>
    </source>
</evidence>
<dbReference type="PANTHER" id="PTHR11758">
    <property type="entry name" value="40S RIBOSOMAL PROTEIN S15A"/>
    <property type="match status" value="1"/>
</dbReference>
<dbReference type="Pfam" id="PF00410">
    <property type="entry name" value="Ribosomal_S8"/>
    <property type="match status" value="1"/>
</dbReference>
<reference evidence="4" key="1">
    <citation type="journal article" date="2017" name="Genome Biol. Evol.">
        <title>Mitochondrial Genome Evolution and a Novel RNA Editing System in Deep-Branching Heteroloboseids.</title>
        <authorList>
            <person name="Yang J."/>
            <person name="Harding T."/>
            <person name="Kamikawa R."/>
            <person name="Simpson A.G.B."/>
            <person name="Roger A.J."/>
        </authorList>
    </citation>
    <scope>NUCLEOTIDE SEQUENCE</scope>
</reference>
<evidence type="ECO:0000256" key="3">
    <source>
        <dbReference type="ARBA" id="ARBA00023274"/>
    </source>
</evidence>
<dbReference type="GeneID" id="32888019"/>
<dbReference type="EMBL" id="KY379823">
    <property type="protein sequence ID" value="AQL10434.1"/>
    <property type="molecule type" value="Genomic_DNA"/>
</dbReference>
<keyword evidence="3" id="KW-0687">Ribonucleoprotein</keyword>
<evidence type="ECO:0000313" key="4">
    <source>
        <dbReference type="EMBL" id="AQL10434.1"/>
    </source>
</evidence>
<dbReference type="GO" id="GO:0005840">
    <property type="term" value="C:ribosome"/>
    <property type="evidence" value="ECO:0007669"/>
    <property type="project" value="UniProtKB-KW"/>
</dbReference>
<organism evidence="4">
    <name type="scientific">Eukaryota sp. BB2</name>
    <dbReference type="NCBI Taxonomy" id="1949062"/>
    <lineage>
        <taxon>Eukaryota</taxon>
    </lineage>
</organism>
<proteinExistence type="inferred from homology"/>
<dbReference type="InterPro" id="IPR035987">
    <property type="entry name" value="Ribosomal_uS8_sf"/>
</dbReference>
<geneLocation type="mitochondrion" evidence="4"/>
<dbReference type="GO" id="GO:0003735">
    <property type="term" value="F:structural constituent of ribosome"/>
    <property type="evidence" value="ECO:0007669"/>
    <property type="project" value="InterPro"/>
</dbReference>
<protein>
    <submittedName>
        <fullName evidence="4">Ribosomal protein S8</fullName>
    </submittedName>
</protein>
<name>A0A1W5QHB4_9EUKA</name>
<keyword evidence="4" id="KW-0496">Mitochondrion</keyword>
<evidence type="ECO:0000256" key="1">
    <source>
        <dbReference type="ARBA" id="ARBA00006471"/>
    </source>
</evidence>
<dbReference type="Gene3D" id="3.30.1490.10">
    <property type="match status" value="1"/>
</dbReference>
<keyword evidence="2 4" id="KW-0689">Ribosomal protein</keyword>
<accession>A0A1W5QHB4</accession>
<sequence>MVSHDTISDILIRIKNGQAASLLSVTVPNSHISLAILNSLHDAGYIRGYKFLKESNEIDVLLGYSNNEPLIRDLKIISKPGHRVYWRYRRIRRASNTEKKTTFLLSTSRGVITTEKACLYKIGGLIICKIN</sequence>
<gene>
    <name evidence="4" type="primary">rps8</name>
</gene>
<dbReference type="Gene3D" id="3.30.1370.30">
    <property type="match status" value="1"/>
</dbReference>
<dbReference type="GO" id="GO:0006412">
    <property type="term" value="P:translation"/>
    <property type="evidence" value="ECO:0007669"/>
    <property type="project" value="InterPro"/>
</dbReference>
<comment type="similarity">
    <text evidence="1">Belongs to the universal ribosomal protein uS8 family.</text>
</comment>
<dbReference type="SUPFAM" id="SSF56047">
    <property type="entry name" value="Ribosomal protein S8"/>
    <property type="match status" value="1"/>
</dbReference>
<dbReference type="GO" id="GO:1990904">
    <property type="term" value="C:ribonucleoprotein complex"/>
    <property type="evidence" value="ECO:0007669"/>
    <property type="project" value="UniProtKB-KW"/>
</dbReference>
<dbReference type="InterPro" id="IPR000630">
    <property type="entry name" value="Ribosomal_uS8"/>
</dbReference>
<dbReference type="AlphaFoldDB" id="A0A1W5QHB4"/>